<reference evidence="2 3" key="1">
    <citation type="journal article" date="2018" name="Gigascience">
        <title>Genomes of trombidid mites reveal novel predicted allergens and laterally-transferred genes associated with secondary metabolism.</title>
        <authorList>
            <person name="Dong X."/>
            <person name="Chaisiri K."/>
            <person name="Xia D."/>
            <person name="Armstrong S.D."/>
            <person name="Fang Y."/>
            <person name="Donnelly M.J."/>
            <person name="Kadowaki T."/>
            <person name="McGarry J.W."/>
            <person name="Darby A.C."/>
            <person name="Makepeace B.L."/>
        </authorList>
    </citation>
    <scope>NUCLEOTIDE SEQUENCE [LARGE SCALE GENOMIC DNA]</scope>
    <source>
        <strain evidence="2">UoL-UT</strain>
    </source>
</reference>
<dbReference type="EMBL" id="NCKV01014098">
    <property type="protein sequence ID" value="RWS21017.1"/>
    <property type="molecule type" value="Genomic_DNA"/>
</dbReference>
<dbReference type="Pfam" id="PF00646">
    <property type="entry name" value="F-box"/>
    <property type="match status" value="1"/>
</dbReference>
<protein>
    <recommendedName>
        <fullName evidence="1">F-box domain-containing protein</fullName>
    </recommendedName>
</protein>
<dbReference type="Proteomes" id="UP000288716">
    <property type="component" value="Unassembled WGS sequence"/>
</dbReference>
<keyword evidence="3" id="KW-1185">Reference proteome</keyword>
<dbReference type="AlphaFoldDB" id="A0A443S0F9"/>
<name>A0A443S0F9_9ACAR</name>
<evidence type="ECO:0000313" key="3">
    <source>
        <dbReference type="Proteomes" id="UP000288716"/>
    </source>
</evidence>
<organism evidence="2 3">
    <name type="scientific">Leptotrombidium deliense</name>
    <dbReference type="NCBI Taxonomy" id="299467"/>
    <lineage>
        <taxon>Eukaryota</taxon>
        <taxon>Metazoa</taxon>
        <taxon>Ecdysozoa</taxon>
        <taxon>Arthropoda</taxon>
        <taxon>Chelicerata</taxon>
        <taxon>Arachnida</taxon>
        <taxon>Acari</taxon>
        <taxon>Acariformes</taxon>
        <taxon>Trombidiformes</taxon>
        <taxon>Prostigmata</taxon>
        <taxon>Anystina</taxon>
        <taxon>Parasitengona</taxon>
        <taxon>Trombiculoidea</taxon>
        <taxon>Trombiculidae</taxon>
        <taxon>Leptotrombidium</taxon>
    </lineage>
</organism>
<comment type="caution">
    <text evidence="2">The sequence shown here is derived from an EMBL/GenBank/DDBJ whole genome shotgun (WGS) entry which is preliminary data.</text>
</comment>
<dbReference type="SUPFAM" id="SSF81383">
    <property type="entry name" value="F-box domain"/>
    <property type="match status" value="1"/>
</dbReference>
<dbReference type="VEuPathDB" id="VectorBase:LDEU011023"/>
<dbReference type="InterPro" id="IPR001810">
    <property type="entry name" value="F-box_dom"/>
</dbReference>
<dbReference type="SMART" id="SM00256">
    <property type="entry name" value="FBOX"/>
    <property type="match status" value="1"/>
</dbReference>
<evidence type="ECO:0000313" key="2">
    <source>
        <dbReference type="EMBL" id="RWS21017.1"/>
    </source>
</evidence>
<dbReference type="InterPro" id="IPR036047">
    <property type="entry name" value="F-box-like_dom_sf"/>
</dbReference>
<gene>
    <name evidence="2" type="ORF">B4U80_14193</name>
</gene>
<proteinExistence type="predicted"/>
<evidence type="ECO:0000259" key="1">
    <source>
        <dbReference type="SMART" id="SM00256"/>
    </source>
</evidence>
<sequence length="122" mass="14464">MIKPFPFQKFPNEIQVELLSKLEEKELIVCRLVSQIWKHCCDYLLKRQKTSLCVCRAFGGWAAKQVILYLLENVMRTDARFVNQCTRIYYTVCDVPRIPPSQESFTFVYSMFQTYDKYLSLA</sequence>
<feature type="domain" description="F-box" evidence="1">
    <location>
        <begin position="10"/>
        <end position="50"/>
    </location>
</feature>
<accession>A0A443S0F9</accession>